<feature type="domain" description="HTH lysR-type" evidence="5">
    <location>
        <begin position="1"/>
        <end position="58"/>
    </location>
</feature>
<dbReference type="AlphaFoldDB" id="A0A2K2UCW2"/>
<evidence type="ECO:0000256" key="3">
    <source>
        <dbReference type="ARBA" id="ARBA00023125"/>
    </source>
</evidence>
<comment type="caution">
    <text evidence="6">The sequence shown here is derived from an EMBL/GenBank/DDBJ whole genome shotgun (WGS) entry which is preliminary data.</text>
</comment>
<accession>A0A2K2UCW2</accession>
<dbReference type="GO" id="GO:0032993">
    <property type="term" value="C:protein-DNA complex"/>
    <property type="evidence" value="ECO:0007669"/>
    <property type="project" value="TreeGrafter"/>
</dbReference>
<dbReference type="InterPro" id="IPR005119">
    <property type="entry name" value="LysR_subst-bd"/>
</dbReference>
<evidence type="ECO:0000313" key="6">
    <source>
        <dbReference type="EMBL" id="PNV68099.1"/>
    </source>
</evidence>
<protein>
    <submittedName>
        <fullName evidence="6">LysR family transcriptional regulator</fullName>
    </submittedName>
</protein>
<dbReference type="SUPFAM" id="SSF46785">
    <property type="entry name" value="Winged helix' DNA-binding domain"/>
    <property type="match status" value="1"/>
</dbReference>
<dbReference type="Gene3D" id="1.10.10.10">
    <property type="entry name" value="Winged helix-like DNA-binding domain superfamily/Winged helix DNA-binding domain"/>
    <property type="match status" value="1"/>
</dbReference>
<dbReference type="SUPFAM" id="SSF53850">
    <property type="entry name" value="Periplasmic binding protein-like II"/>
    <property type="match status" value="1"/>
</dbReference>
<dbReference type="GO" id="GO:0003700">
    <property type="term" value="F:DNA-binding transcription factor activity"/>
    <property type="evidence" value="ECO:0007669"/>
    <property type="project" value="InterPro"/>
</dbReference>
<dbReference type="OrthoDB" id="3181812at2"/>
<dbReference type="Gene3D" id="3.40.190.290">
    <property type="match status" value="1"/>
</dbReference>
<dbReference type="PANTHER" id="PTHR30346">
    <property type="entry name" value="TRANSCRIPTIONAL DUAL REGULATOR HCAR-RELATED"/>
    <property type="match status" value="1"/>
</dbReference>
<dbReference type="Pfam" id="PF03466">
    <property type="entry name" value="LysR_substrate"/>
    <property type="match status" value="1"/>
</dbReference>
<comment type="similarity">
    <text evidence="1">Belongs to the LysR transcriptional regulatory family.</text>
</comment>
<proteinExistence type="inferred from homology"/>
<evidence type="ECO:0000313" key="7">
    <source>
        <dbReference type="Proteomes" id="UP000236197"/>
    </source>
</evidence>
<gene>
    <name evidence="6" type="ORF">C2L71_04505</name>
</gene>
<dbReference type="InterPro" id="IPR000847">
    <property type="entry name" value="LysR_HTH_N"/>
</dbReference>
<dbReference type="FunFam" id="1.10.10.10:FF:000001">
    <property type="entry name" value="LysR family transcriptional regulator"/>
    <property type="match status" value="1"/>
</dbReference>
<dbReference type="RefSeq" id="WP_103264576.1">
    <property type="nucleotide sequence ID" value="NZ_CABMLE010000003.1"/>
</dbReference>
<name>A0A2K2UCW2_9ACTN</name>
<evidence type="ECO:0000256" key="1">
    <source>
        <dbReference type="ARBA" id="ARBA00009437"/>
    </source>
</evidence>
<dbReference type="PANTHER" id="PTHR30346:SF28">
    <property type="entry name" value="HTH-TYPE TRANSCRIPTIONAL REGULATOR CYNR"/>
    <property type="match status" value="1"/>
</dbReference>
<evidence type="ECO:0000256" key="4">
    <source>
        <dbReference type="ARBA" id="ARBA00023163"/>
    </source>
</evidence>
<keyword evidence="7" id="KW-1185">Reference proteome</keyword>
<keyword evidence="2" id="KW-0805">Transcription regulation</keyword>
<dbReference type="Pfam" id="PF00126">
    <property type="entry name" value="HTH_1"/>
    <property type="match status" value="1"/>
</dbReference>
<dbReference type="InterPro" id="IPR036388">
    <property type="entry name" value="WH-like_DNA-bd_sf"/>
</dbReference>
<keyword evidence="4" id="KW-0804">Transcription</keyword>
<dbReference type="GO" id="GO:0003677">
    <property type="term" value="F:DNA binding"/>
    <property type="evidence" value="ECO:0007669"/>
    <property type="project" value="UniProtKB-KW"/>
</dbReference>
<dbReference type="Proteomes" id="UP000236197">
    <property type="component" value="Unassembled WGS sequence"/>
</dbReference>
<keyword evidence="3" id="KW-0238">DNA-binding</keyword>
<dbReference type="PROSITE" id="PS50931">
    <property type="entry name" value="HTH_LYSR"/>
    <property type="match status" value="1"/>
</dbReference>
<organism evidence="6 7">
    <name type="scientific">Enteroscipio rubneri</name>
    <dbReference type="NCBI Taxonomy" id="2070686"/>
    <lineage>
        <taxon>Bacteria</taxon>
        <taxon>Bacillati</taxon>
        <taxon>Actinomycetota</taxon>
        <taxon>Coriobacteriia</taxon>
        <taxon>Eggerthellales</taxon>
        <taxon>Eggerthellaceae</taxon>
        <taxon>Enteroscipio</taxon>
    </lineage>
</organism>
<dbReference type="EMBL" id="PPEK01000003">
    <property type="protein sequence ID" value="PNV68099.1"/>
    <property type="molecule type" value="Genomic_DNA"/>
</dbReference>
<sequence>MNLSQLYYFRTLARLQHYTKAAAELFIAQSTLSNAMANLERELGVPLFARKGRTVELTKYGREFEAAVIESLNALDKGVERAREQAELLTGTIDIGTVYTVQDSYLPALMRAYRASYGDGLTVNLFQGLTLPLLEDLERDRYELAFAAYVENRPGLTFVPVLSQSLVALLHRNHPLASRESLSLAELASHDCPIITYRPETPIGTEVARHLDAAGLKAAAHADDEISLGALVDSENDSVGLVLNTLGLAPFINLVAVPLSDVPKDFHPICLVYKERAFKTRAVETFIEFTTEFKWDPSAEDTEDFEEEDS</sequence>
<evidence type="ECO:0000256" key="2">
    <source>
        <dbReference type="ARBA" id="ARBA00023015"/>
    </source>
</evidence>
<dbReference type="InterPro" id="IPR036390">
    <property type="entry name" value="WH_DNA-bd_sf"/>
</dbReference>
<dbReference type="PRINTS" id="PR00039">
    <property type="entry name" value="HTHLYSR"/>
</dbReference>
<reference evidence="7" key="1">
    <citation type="submission" date="2018-01" db="EMBL/GenBank/DDBJ databases">
        <title>Rubneribacter badeniensis gen. nov., sp. nov., and Colonibacter rubneri, gen. nov., sp. nov., WGS of new members of the Eggerthellaceae.</title>
        <authorList>
            <person name="Danylec N."/>
            <person name="Stoll D.A."/>
            <person name="Doetsch A."/>
            <person name="Kulling S.E."/>
            <person name="Huch M."/>
        </authorList>
    </citation>
    <scope>NUCLEOTIDE SEQUENCE [LARGE SCALE GENOMIC DNA]</scope>
    <source>
        <strain evidence="7">ResAG-96</strain>
    </source>
</reference>
<evidence type="ECO:0000259" key="5">
    <source>
        <dbReference type="PROSITE" id="PS50931"/>
    </source>
</evidence>